<dbReference type="InterPro" id="IPR045340">
    <property type="entry name" value="DUF6533"/>
</dbReference>
<dbReference type="AlphaFoldDB" id="A0AAD7E891"/>
<feature type="domain" description="DUF6533" evidence="2">
    <location>
        <begin position="29"/>
        <end position="63"/>
    </location>
</feature>
<dbReference type="EMBL" id="JARIHO010000123">
    <property type="protein sequence ID" value="KAJ7301934.1"/>
    <property type="molecule type" value="Genomic_DNA"/>
</dbReference>
<gene>
    <name evidence="3" type="ORF">DFH08DRAFT_906152</name>
</gene>
<accession>A0AAD7E891</accession>
<evidence type="ECO:0000313" key="3">
    <source>
        <dbReference type="EMBL" id="KAJ7301934.1"/>
    </source>
</evidence>
<feature type="transmembrane region" description="Helical" evidence="1">
    <location>
        <begin position="199"/>
        <end position="220"/>
    </location>
</feature>
<protein>
    <recommendedName>
        <fullName evidence="2">DUF6533 domain-containing protein</fullName>
    </recommendedName>
</protein>
<keyword evidence="1" id="KW-0812">Transmembrane</keyword>
<feature type="transmembrane region" description="Helical" evidence="1">
    <location>
        <begin position="55"/>
        <end position="76"/>
    </location>
</feature>
<dbReference type="Proteomes" id="UP001218218">
    <property type="component" value="Unassembled WGS sequence"/>
</dbReference>
<keyword evidence="1" id="KW-1133">Transmembrane helix</keyword>
<feature type="transmembrane region" description="Helical" evidence="1">
    <location>
        <begin position="111"/>
        <end position="129"/>
    </location>
</feature>
<comment type="caution">
    <text evidence="3">The sequence shown here is derived from an EMBL/GenBank/DDBJ whole genome shotgun (WGS) entry which is preliminary data.</text>
</comment>
<proteinExistence type="predicted"/>
<evidence type="ECO:0000259" key="2">
    <source>
        <dbReference type="Pfam" id="PF20151"/>
    </source>
</evidence>
<name>A0AAD7E891_9AGAR</name>
<feature type="transmembrane region" description="Helical" evidence="1">
    <location>
        <begin position="136"/>
        <end position="157"/>
    </location>
</feature>
<dbReference type="Pfam" id="PF20151">
    <property type="entry name" value="DUF6533"/>
    <property type="match status" value="1"/>
</dbReference>
<organism evidence="3 4">
    <name type="scientific">Mycena albidolilacea</name>
    <dbReference type="NCBI Taxonomy" id="1033008"/>
    <lineage>
        <taxon>Eukaryota</taxon>
        <taxon>Fungi</taxon>
        <taxon>Dikarya</taxon>
        <taxon>Basidiomycota</taxon>
        <taxon>Agaricomycotina</taxon>
        <taxon>Agaricomycetes</taxon>
        <taxon>Agaricomycetidae</taxon>
        <taxon>Agaricales</taxon>
        <taxon>Marasmiineae</taxon>
        <taxon>Mycenaceae</taxon>
        <taxon>Mycena</taxon>
    </lineage>
</organism>
<evidence type="ECO:0000256" key="1">
    <source>
        <dbReference type="SAM" id="Phobius"/>
    </source>
</evidence>
<reference evidence="3" key="1">
    <citation type="submission" date="2023-03" db="EMBL/GenBank/DDBJ databases">
        <title>Massive genome expansion in bonnet fungi (Mycena s.s.) driven by repeated elements and novel gene families across ecological guilds.</title>
        <authorList>
            <consortium name="Lawrence Berkeley National Laboratory"/>
            <person name="Harder C.B."/>
            <person name="Miyauchi S."/>
            <person name="Viragh M."/>
            <person name="Kuo A."/>
            <person name="Thoen E."/>
            <person name="Andreopoulos B."/>
            <person name="Lu D."/>
            <person name="Skrede I."/>
            <person name="Drula E."/>
            <person name="Henrissat B."/>
            <person name="Morin E."/>
            <person name="Kohler A."/>
            <person name="Barry K."/>
            <person name="LaButti K."/>
            <person name="Morin E."/>
            <person name="Salamov A."/>
            <person name="Lipzen A."/>
            <person name="Mereny Z."/>
            <person name="Hegedus B."/>
            <person name="Baldrian P."/>
            <person name="Stursova M."/>
            <person name="Weitz H."/>
            <person name="Taylor A."/>
            <person name="Grigoriev I.V."/>
            <person name="Nagy L.G."/>
            <person name="Martin F."/>
            <person name="Kauserud H."/>
        </authorList>
    </citation>
    <scope>NUCLEOTIDE SEQUENCE</scope>
    <source>
        <strain evidence="3">CBHHK002</strain>
    </source>
</reference>
<keyword evidence="1" id="KW-0472">Membrane</keyword>
<sequence>MNNGFLESDSEMLQVLRDAQTTNSMIPLNSYDHIITFQDEVELMWKSSIHTTNVIYNRYFTLIALMYARPCLWLLISHILMLTPYKSNATLLVGLTSFLRCIRYLNSEAVSSTLILATVDFILVLRVWLLYEKARWLLYVLVPMIGCKGLVSHYTIYTTKVFWPLSYVDSLCRDCILRHCRWPLTGCYPLGLVPRYFTFYSLPVLVVSMTMFILTVYKCGRTLLTHGRARMPIYNLFLRDGAFWFVAIFITFLPEIVIWAAARQSLAELMIAVTSIIGSRVLLNIKRLKPPQTLPTTTAPTTLAVGTTIELDTIDYPSRIPWGTVGTITDGATLTVPSHETAGVL</sequence>
<keyword evidence="4" id="KW-1185">Reference proteome</keyword>
<evidence type="ECO:0000313" key="4">
    <source>
        <dbReference type="Proteomes" id="UP001218218"/>
    </source>
</evidence>
<feature type="transmembrane region" description="Helical" evidence="1">
    <location>
        <begin position="241"/>
        <end position="260"/>
    </location>
</feature>